<evidence type="ECO:0000313" key="1">
    <source>
        <dbReference type="EMBL" id="KAI4312388.1"/>
    </source>
</evidence>
<comment type="caution">
    <text evidence="1">The sequence shown here is derived from an EMBL/GenBank/DDBJ whole genome shotgun (WGS) entry which is preliminary data.</text>
</comment>
<dbReference type="EMBL" id="CM042890">
    <property type="protein sequence ID" value="KAI4312388.1"/>
    <property type="molecule type" value="Genomic_DNA"/>
</dbReference>
<proteinExistence type="predicted"/>
<reference evidence="2" key="1">
    <citation type="journal article" date="2023" name="Front. Plant Sci.">
        <title>Chromosomal-level genome assembly of Melastoma candidum provides insights into trichome evolution.</title>
        <authorList>
            <person name="Zhong Y."/>
            <person name="Wu W."/>
            <person name="Sun C."/>
            <person name="Zou P."/>
            <person name="Liu Y."/>
            <person name="Dai S."/>
            <person name="Zhou R."/>
        </authorList>
    </citation>
    <scope>NUCLEOTIDE SEQUENCE [LARGE SCALE GENOMIC DNA]</scope>
</reference>
<keyword evidence="2" id="KW-1185">Reference proteome</keyword>
<sequence length="396" mass="45257">MTPRVTTLPLFLFFLYRSAALPKFVTFQCPSEYYPRGSNYSSNLSRLLQQRVYEKGQILFFYDASEGNPPDTVYGHFLCRPDIPADVCLSCIDFGSTFLLRECYGRNESIIWFDECLVRYSNRSFSFMEPMPSHISFIEAKSPYPDVIGTNLANLLDNVTESAIASDFHYAASHLVLASSIEYEIYDPTAQAPLPGYTKNRTINTNSRDHKKTSIRKWVINSAISAAFLLMIFVGSFILARLRVKIRDDRETRNELRSNDVGKDTRFQISNNELPGEKPANNCPDMYSMRLNVIRMATNNFSDDCKLGRGGFGHVYKGTLADGREIAVKRLSRSSGQGLVELKNEVTLIARLQHRNLVKLLGCCLEEQEKLLIYEYMPNKSLDFFLFGRRFSHFTN</sequence>
<evidence type="ECO:0000313" key="2">
    <source>
        <dbReference type="Proteomes" id="UP001057402"/>
    </source>
</evidence>
<protein>
    <submittedName>
        <fullName evidence="1">Uncharacterized protein</fullName>
    </submittedName>
</protein>
<gene>
    <name evidence="1" type="ORF">MLD38_037198</name>
</gene>
<name>A0ACB9LMC0_9MYRT</name>
<accession>A0ACB9LMC0</accession>
<dbReference type="Proteomes" id="UP001057402">
    <property type="component" value="Chromosome 11"/>
</dbReference>
<organism evidence="1 2">
    <name type="scientific">Melastoma candidum</name>
    <dbReference type="NCBI Taxonomy" id="119954"/>
    <lineage>
        <taxon>Eukaryota</taxon>
        <taxon>Viridiplantae</taxon>
        <taxon>Streptophyta</taxon>
        <taxon>Embryophyta</taxon>
        <taxon>Tracheophyta</taxon>
        <taxon>Spermatophyta</taxon>
        <taxon>Magnoliopsida</taxon>
        <taxon>eudicotyledons</taxon>
        <taxon>Gunneridae</taxon>
        <taxon>Pentapetalae</taxon>
        <taxon>rosids</taxon>
        <taxon>malvids</taxon>
        <taxon>Myrtales</taxon>
        <taxon>Melastomataceae</taxon>
        <taxon>Melastomatoideae</taxon>
        <taxon>Melastomateae</taxon>
        <taxon>Melastoma</taxon>
    </lineage>
</organism>